<sequence length="102" mass="11503">MAIKLHPSMAVHPGGWLRRQVVEPHGLTVKRAAEVLHVSRPALSNLLNGNADLSAEMAIRFEKVFGLNADTLMRMQSAYDIAEVRERQDEISVEWMPELKRA</sequence>
<reference evidence="3 4" key="1">
    <citation type="submission" date="2020-08" db="EMBL/GenBank/DDBJ databases">
        <title>Genomic Encyclopedia of Type Strains, Phase IV (KMG-IV): sequencing the most valuable type-strain genomes for metagenomic binning, comparative biology and taxonomic classification.</title>
        <authorList>
            <person name="Goeker M."/>
        </authorList>
    </citation>
    <scope>NUCLEOTIDE SEQUENCE [LARGE SCALE GENOMIC DNA]</scope>
    <source>
        <strain evidence="3 4">DSM 14552</strain>
    </source>
</reference>
<dbReference type="SUPFAM" id="SSF47413">
    <property type="entry name" value="lambda repressor-like DNA-binding domains"/>
    <property type="match status" value="1"/>
</dbReference>
<dbReference type="PROSITE" id="PS50943">
    <property type="entry name" value="HTH_CROC1"/>
    <property type="match status" value="1"/>
</dbReference>
<proteinExistence type="predicted"/>
<dbReference type="CDD" id="cd00093">
    <property type="entry name" value="HTH_XRE"/>
    <property type="match status" value="1"/>
</dbReference>
<dbReference type="InterPro" id="IPR010982">
    <property type="entry name" value="Lambda_DNA-bd_dom_sf"/>
</dbReference>
<dbReference type="GO" id="GO:0003677">
    <property type="term" value="F:DNA binding"/>
    <property type="evidence" value="ECO:0007669"/>
    <property type="project" value="UniProtKB-KW"/>
</dbReference>
<dbReference type="Proteomes" id="UP000562395">
    <property type="component" value="Unassembled WGS sequence"/>
</dbReference>
<dbReference type="SMART" id="SM00530">
    <property type="entry name" value="HTH_XRE"/>
    <property type="match status" value="1"/>
</dbReference>
<dbReference type="PANTHER" id="PTHR36924">
    <property type="entry name" value="ANTITOXIN HIGA-1"/>
    <property type="match status" value="1"/>
</dbReference>
<name>A0A7W6EVR2_9SPHN</name>
<dbReference type="Gene3D" id="1.10.260.40">
    <property type="entry name" value="lambda repressor-like DNA-binding domains"/>
    <property type="match status" value="1"/>
</dbReference>
<organism evidence="3 4">
    <name type="scientific">Novosphingobium hassiacum</name>
    <dbReference type="NCBI Taxonomy" id="173676"/>
    <lineage>
        <taxon>Bacteria</taxon>
        <taxon>Pseudomonadati</taxon>
        <taxon>Pseudomonadota</taxon>
        <taxon>Alphaproteobacteria</taxon>
        <taxon>Sphingomonadales</taxon>
        <taxon>Sphingomonadaceae</taxon>
        <taxon>Novosphingobium</taxon>
    </lineage>
</organism>
<dbReference type="EMBL" id="JACICY010000003">
    <property type="protein sequence ID" value="MBB3860446.1"/>
    <property type="molecule type" value="Genomic_DNA"/>
</dbReference>
<dbReference type="InterPro" id="IPR001387">
    <property type="entry name" value="Cro/C1-type_HTH"/>
</dbReference>
<evidence type="ECO:0000259" key="2">
    <source>
        <dbReference type="PROSITE" id="PS50943"/>
    </source>
</evidence>
<dbReference type="RefSeq" id="WP_183612710.1">
    <property type="nucleotide sequence ID" value="NZ_JACICY010000003.1"/>
</dbReference>
<evidence type="ECO:0000313" key="3">
    <source>
        <dbReference type="EMBL" id="MBB3860446.1"/>
    </source>
</evidence>
<dbReference type="AlphaFoldDB" id="A0A7W6EVR2"/>
<protein>
    <submittedName>
        <fullName evidence="3">Addiction module HigA family antidote</fullName>
    </submittedName>
</protein>
<gene>
    <name evidence="3" type="ORF">GGQ88_001712</name>
</gene>
<comment type="caution">
    <text evidence="3">The sequence shown here is derived from an EMBL/GenBank/DDBJ whole genome shotgun (WGS) entry which is preliminary data.</text>
</comment>
<dbReference type="Pfam" id="PF01381">
    <property type="entry name" value="HTH_3"/>
    <property type="match status" value="1"/>
</dbReference>
<keyword evidence="1" id="KW-0238">DNA-binding</keyword>
<keyword evidence="4" id="KW-1185">Reference proteome</keyword>
<dbReference type="PANTHER" id="PTHR36924:SF1">
    <property type="entry name" value="ANTITOXIN HIGA-1"/>
    <property type="match status" value="1"/>
</dbReference>
<evidence type="ECO:0000256" key="1">
    <source>
        <dbReference type="ARBA" id="ARBA00023125"/>
    </source>
</evidence>
<feature type="domain" description="HTH cro/C1-type" evidence="2">
    <location>
        <begin position="25"/>
        <end position="72"/>
    </location>
</feature>
<dbReference type="InterPro" id="IPR013430">
    <property type="entry name" value="Toxin_antidote_HigA"/>
</dbReference>
<accession>A0A7W6EVR2</accession>
<evidence type="ECO:0000313" key="4">
    <source>
        <dbReference type="Proteomes" id="UP000562395"/>
    </source>
</evidence>
<dbReference type="NCBIfam" id="TIGR02607">
    <property type="entry name" value="antidote_HigA"/>
    <property type="match status" value="1"/>
</dbReference>